<accession>A0A3S2UD08</accession>
<feature type="domain" description="DUF4064" evidence="2">
    <location>
        <begin position="2"/>
        <end position="90"/>
    </location>
</feature>
<organism evidence="3 4">
    <name type="scientific">Niallia taxi</name>
    <dbReference type="NCBI Taxonomy" id="2499688"/>
    <lineage>
        <taxon>Bacteria</taxon>
        <taxon>Bacillati</taxon>
        <taxon>Bacillota</taxon>
        <taxon>Bacilli</taxon>
        <taxon>Bacillales</taxon>
        <taxon>Bacillaceae</taxon>
        <taxon>Niallia</taxon>
    </lineage>
</organism>
<evidence type="ECO:0000313" key="3">
    <source>
        <dbReference type="EMBL" id="RVT67639.1"/>
    </source>
</evidence>
<feature type="transmembrane region" description="Helical" evidence="1">
    <location>
        <begin position="12"/>
        <end position="32"/>
    </location>
</feature>
<feature type="transmembrane region" description="Helical" evidence="1">
    <location>
        <begin position="44"/>
        <end position="64"/>
    </location>
</feature>
<keyword evidence="4" id="KW-1185">Reference proteome</keyword>
<evidence type="ECO:0000259" key="2">
    <source>
        <dbReference type="Pfam" id="PF13273"/>
    </source>
</evidence>
<gene>
    <name evidence="3" type="ORF">EM808_03960</name>
</gene>
<keyword evidence="1" id="KW-1133">Transmembrane helix</keyword>
<dbReference type="InterPro" id="IPR025273">
    <property type="entry name" value="DUF4064"/>
</dbReference>
<name>A0A3S2UD08_9BACI</name>
<protein>
    <submittedName>
        <fullName evidence="3">DUF4064 domain-containing protein</fullName>
    </submittedName>
</protein>
<feature type="transmembrane region" description="Helical" evidence="1">
    <location>
        <begin position="76"/>
        <end position="107"/>
    </location>
</feature>
<dbReference type="EMBL" id="RZTZ01000001">
    <property type="protein sequence ID" value="RVT67639.1"/>
    <property type="molecule type" value="Genomic_DNA"/>
</dbReference>
<comment type="caution">
    <text evidence="3">The sequence shown here is derived from an EMBL/GenBank/DDBJ whole genome shotgun (WGS) entry which is preliminary data.</text>
</comment>
<keyword evidence="1" id="KW-0472">Membrane</keyword>
<sequence>MNRATEYTLSMVAAILLTIAWVIGAIIAFVLGFEPVTDNTSMFFFYYLFTYSLLSLPLVILIWVSTFKIKKNSQKWGIFTLVMGVLYTFSVYVVPGVLLLISGILMVTKNNRDKTTFQS</sequence>
<dbReference type="AlphaFoldDB" id="A0A3S2UD08"/>
<evidence type="ECO:0000256" key="1">
    <source>
        <dbReference type="SAM" id="Phobius"/>
    </source>
</evidence>
<reference evidence="3 4" key="1">
    <citation type="submission" date="2019-01" db="EMBL/GenBank/DDBJ databases">
        <title>Bacillus sp. M5HDSG1-1, whole genome shotgun sequence.</title>
        <authorList>
            <person name="Tuo L."/>
        </authorList>
    </citation>
    <scope>NUCLEOTIDE SEQUENCE [LARGE SCALE GENOMIC DNA]</scope>
    <source>
        <strain evidence="3 4">M5HDSG1-1</strain>
    </source>
</reference>
<evidence type="ECO:0000313" key="4">
    <source>
        <dbReference type="Proteomes" id="UP000288024"/>
    </source>
</evidence>
<keyword evidence="1" id="KW-0812">Transmembrane</keyword>
<proteinExistence type="predicted"/>
<dbReference type="Pfam" id="PF13273">
    <property type="entry name" value="DUF4064"/>
    <property type="match status" value="1"/>
</dbReference>
<dbReference type="RefSeq" id="WP_127736139.1">
    <property type="nucleotide sequence ID" value="NZ_RZTZ01000001.1"/>
</dbReference>
<dbReference type="Proteomes" id="UP000288024">
    <property type="component" value="Unassembled WGS sequence"/>
</dbReference>